<protein>
    <submittedName>
        <fullName evidence="1">Uncharacterized protein</fullName>
    </submittedName>
</protein>
<comment type="caution">
    <text evidence="1">The sequence shown here is derived from an EMBL/GenBank/DDBJ whole genome shotgun (WGS) entry which is preliminary data.</text>
</comment>
<dbReference type="EMBL" id="BARS01048241">
    <property type="protein sequence ID" value="GAG34431.1"/>
    <property type="molecule type" value="Genomic_DNA"/>
</dbReference>
<evidence type="ECO:0000313" key="1">
    <source>
        <dbReference type="EMBL" id="GAG34431.1"/>
    </source>
</evidence>
<name>X0YC71_9ZZZZ</name>
<proteinExistence type="predicted"/>
<feature type="non-terminal residue" evidence="1">
    <location>
        <position position="1"/>
    </location>
</feature>
<sequence>DPEGGNESFVGAIYSGKGVIQDGNIATSSHCPYMARSYGGDDGTSELTKIFIETIKD</sequence>
<gene>
    <name evidence="1" type="ORF">S01H1_72347</name>
</gene>
<dbReference type="AlphaFoldDB" id="X0YC71"/>
<accession>X0YC71</accession>
<organism evidence="1">
    <name type="scientific">marine sediment metagenome</name>
    <dbReference type="NCBI Taxonomy" id="412755"/>
    <lineage>
        <taxon>unclassified sequences</taxon>
        <taxon>metagenomes</taxon>
        <taxon>ecological metagenomes</taxon>
    </lineage>
</organism>
<reference evidence="1" key="1">
    <citation type="journal article" date="2014" name="Front. Microbiol.">
        <title>High frequency of phylogenetically diverse reductive dehalogenase-homologous genes in deep subseafloor sedimentary metagenomes.</title>
        <authorList>
            <person name="Kawai M."/>
            <person name="Futagami T."/>
            <person name="Toyoda A."/>
            <person name="Takaki Y."/>
            <person name="Nishi S."/>
            <person name="Hori S."/>
            <person name="Arai W."/>
            <person name="Tsubouchi T."/>
            <person name="Morono Y."/>
            <person name="Uchiyama I."/>
            <person name="Ito T."/>
            <person name="Fujiyama A."/>
            <person name="Inagaki F."/>
            <person name="Takami H."/>
        </authorList>
    </citation>
    <scope>NUCLEOTIDE SEQUENCE</scope>
    <source>
        <strain evidence="1">Expedition CK06-06</strain>
    </source>
</reference>